<accession>W4KMD7</accession>
<feature type="transmembrane region" description="Helical" evidence="5">
    <location>
        <begin position="337"/>
        <end position="354"/>
    </location>
</feature>
<evidence type="ECO:0000313" key="8">
    <source>
        <dbReference type="Proteomes" id="UP000030671"/>
    </source>
</evidence>
<organism evidence="7 8">
    <name type="scientific">Heterobasidion irregulare (strain TC 32-1)</name>
    <dbReference type="NCBI Taxonomy" id="747525"/>
    <lineage>
        <taxon>Eukaryota</taxon>
        <taxon>Fungi</taxon>
        <taxon>Dikarya</taxon>
        <taxon>Basidiomycota</taxon>
        <taxon>Agaricomycotina</taxon>
        <taxon>Agaricomycetes</taxon>
        <taxon>Russulales</taxon>
        <taxon>Bondarzewiaceae</taxon>
        <taxon>Heterobasidion</taxon>
        <taxon>Heterobasidion annosum species complex</taxon>
    </lineage>
</organism>
<reference evidence="7 8" key="1">
    <citation type="journal article" date="2012" name="New Phytol.">
        <title>Insight into trade-off between wood decay and parasitism from the genome of a fungal forest pathogen.</title>
        <authorList>
            <person name="Olson A."/>
            <person name="Aerts A."/>
            <person name="Asiegbu F."/>
            <person name="Belbahri L."/>
            <person name="Bouzid O."/>
            <person name="Broberg A."/>
            <person name="Canback B."/>
            <person name="Coutinho P.M."/>
            <person name="Cullen D."/>
            <person name="Dalman K."/>
            <person name="Deflorio G."/>
            <person name="van Diepen L.T."/>
            <person name="Dunand C."/>
            <person name="Duplessis S."/>
            <person name="Durling M."/>
            <person name="Gonthier P."/>
            <person name="Grimwood J."/>
            <person name="Fossdal C.G."/>
            <person name="Hansson D."/>
            <person name="Henrissat B."/>
            <person name="Hietala A."/>
            <person name="Himmelstrand K."/>
            <person name="Hoffmeister D."/>
            <person name="Hogberg N."/>
            <person name="James T.Y."/>
            <person name="Karlsson M."/>
            <person name="Kohler A."/>
            <person name="Kues U."/>
            <person name="Lee Y.H."/>
            <person name="Lin Y.C."/>
            <person name="Lind M."/>
            <person name="Lindquist E."/>
            <person name="Lombard V."/>
            <person name="Lucas S."/>
            <person name="Lunden K."/>
            <person name="Morin E."/>
            <person name="Murat C."/>
            <person name="Park J."/>
            <person name="Raffaello T."/>
            <person name="Rouze P."/>
            <person name="Salamov A."/>
            <person name="Schmutz J."/>
            <person name="Solheim H."/>
            <person name="Stahlberg J."/>
            <person name="Velez H."/>
            <person name="de Vries R.P."/>
            <person name="Wiebenga A."/>
            <person name="Woodward S."/>
            <person name="Yakovlev I."/>
            <person name="Garbelotto M."/>
            <person name="Martin F."/>
            <person name="Grigoriev I.V."/>
            <person name="Stenlid J."/>
        </authorList>
    </citation>
    <scope>NUCLEOTIDE SEQUENCE [LARGE SCALE GENOMIC DNA]</scope>
    <source>
        <strain evidence="7 8">TC 32-1</strain>
    </source>
</reference>
<dbReference type="PRINTS" id="PR00368">
    <property type="entry name" value="FADPNR"/>
</dbReference>
<dbReference type="Proteomes" id="UP000030671">
    <property type="component" value="Unassembled WGS sequence"/>
</dbReference>
<evidence type="ECO:0000256" key="4">
    <source>
        <dbReference type="ARBA" id="ARBA00023002"/>
    </source>
</evidence>
<name>W4KMD7_HETIT</name>
<dbReference type="GO" id="GO:0004174">
    <property type="term" value="F:electron-transferring-flavoprotein dehydrogenase activity"/>
    <property type="evidence" value="ECO:0007669"/>
    <property type="project" value="TreeGrafter"/>
</dbReference>
<dbReference type="eggNOG" id="KOG2495">
    <property type="taxonomic scope" value="Eukaryota"/>
</dbReference>
<keyword evidence="5" id="KW-0812">Transmembrane</keyword>
<keyword evidence="5" id="KW-1133">Transmembrane helix</keyword>
<sequence length="374" mass="40731">MSGKRNDDKKSVVVVGGGGAGSYIARTLSSKLDASKYTLTLVTARPFAVHYPAAIRLTTTSEGKLEDTVLIPYDKLLLNGNGTIKIDRVVKIEDHKDGGDLVLASGESLHYDVLILAPGSHWEGPLALPDGKDEILEHIKQWRNKFESAKGVVLVGGGAVGIEYAGEIRDYWPKKPVTIVQASSQLLNATYPDKFRKRVEKDITVRGVKVVYNDFVDNFEPEGPITTRGGKTLEGDLVVIARGNRPATEFVSSLGSGVLNERGQIKVQPTLQLQSHPNIFAAGDAIDWDEQKQVAKYPAHGDVIIKNVLAVLEKRTSTAQYKGGPELIIVTNGKNAGVAYLGFLWGIVLGNWFAKMLKSKTLMVDMVRKSYGYA</sequence>
<dbReference type="STRING" id="747525.W4KMD7"/>
<evidence type="ECO:0000256" key="3">
    <source>
        <dbReference type="ARBA" id="ARBA00022827"/>
    </source>
</evidence>
<evidence type="ECO:0000313" key="7">
    <source>
        <dbReference type="EMBL" id="ETW87003.1"/>
    </source>
</evidence>
<dbReference type="Gene3D" id="3.50.50.100">
    <property type="match status" value="1"/>
</dbReference>
<dbReference type="PANTHER" id="PTHR43735">
    <property type="entry name" value="APOPTOSIS-INDUCING FACTOR 1"/>
    <property type="match status" value="1"/>
</dbReference>
<dbReference type="PANTHER" id="PTHR43735:SF3">
    <property type="entry name" value="FERROPTOSIS SUPPRESSOR PROTEIN 1"/>
    <property type="match status" value="1"/>
</dbReference>
<evidence type="ECO:0000259" key="6">
    <source>
        <dbReference type="Pfam" id="PF07992"/>
    </source>
</evidence>
<dbReference type="Pfam" id="PF07992">
    <property type="entry name" value="Pyr_redox_2"/>
    <property type="match status" value="1"/>
</dbReference>
<dbReference type="GO" id="GO:0050660">
    <property type="term" value="F:flavin adenine dinucleotide binding"/>
    <property type="evidence" value="ECO:0007669"/>
    <property type="project" value="TreeGrafter"/>
</dbReference>
<evidence type="ECO:0000256" key="5">
    <source>
        <dbReference type="SAM" id="Phobius"/>
    </source>
</evidence>
<keyword evidence="8" id="KW-1185">Reference proteome</keyword>
<keyword evidence="4" id="KW-0560">Oxidoreductase</keyword>
<protein>
    <recommendedName>
        <fullName evidence="6">FAD/NAD(P)-binding domain-containing protein</fullName>
    </recommendedName>
</protein>
<dbReference type="GO" id="GO:0005737">
    <property type="term" value="C:cytoplasm"/>
    <property type="evidence" value="ECO:0007669"/>
    <property type="project" value="TreeGrafter"/>
</dbReference>
<dbReference type="InterPro" id="IPR023753">
    <property type="entry name" value="FAD/NAD-binding_dom"/>
</dbReference>
<keyword evidence="2" id="KW-0285">Flavoprotein</keyword>
<dbReference type="GeneID" id="20669558"/>
<keyword evidence="3" id="KW-0274">FAD</keyword>
<dbReference type="HOGENOM" id="CLU_019845_2_0_1"/>
<dbReference type="SUPFAM" id="SSF51905">
    <property type="entry name" value="FAD/NAD(P)-binding domain"/>
    <property type="match status" value="1"/>
</dbReference>
<feature type="domain" description="FAD/NAD(P)-binding" evidence="6">
    <location>
        <begin position="11"/>
        <end position="291"/>
    </location>
</feature>
<comment type="similarity">
    <text evidence="1">Belongs to the FAD-dependent oxidoreductase family.</text>
</comment>
<dbReference type="AlphaFoldDB" id="W4KMD7"/>
<evidence type="ECO:0000256" key="1">
    <source>
        <dbReference type="ARBA" id="ARBA00006442"/>
    </source>
</evidence>
<dbReference type="OrthoDB" id="202203at2759"/>
<keyword evidence="5" id="KW-0472">Membrane</keyword>
<dbReference type="RefSeq" id="XP_009540286.1">
    <property type="nucleotide sequence ID" value="XM_009541991.1"/>
</dbReference>
<dbReference type="KEGG" id="hir:HETIRDRAFT_30822"/>
<dbReference type="InParanoid" id="W4KMD7"/>
<dbReference type="EMBL" id="KI925454">
    <property type="protein sequence ID" value="ETW87003.1"/>
    <property type="molecule type" value="Genomic_DNA"/>
</dbReference>
<dbReference type="PRINTS" id="PR00411">
    <property type="entry name" value="PNDRDTASEI"/>
</dbReference>
<proteinExistence type="inferred from homology"/>
<gene>
    <name evidence="7" type="ORF">HETIRDRAFT_30822</name>
</gene>
<dbReference type="InterPro" id="IPR036188">
    <property type="entry name" value="FAD/NAD-bd_sf"/>
</dbReference>
<evidence type="ECO:0000256" key="2">
    <source>
        <dbReference type="ARBA" id="ARBA00022630"/>
    </source>
</evidence>